<keyword evidence="5" id="KW-1185">Reference proteome</keyword>
<reference evidence="4" key="1">
    <citation type="submission" date="2022-01" db="EMBL/GenBank/DDBJ databases">
        <title>Colwellia maritima, isolated from seawater.</title>
        <authorList>
            <person name="Kristyanto S."/>
            <person name="Jung J."/>
            <person name="Jeon C.O."/>
        </authorList>
    </citation>
    <scope>NUCLEOTIDE SEQUENCE</scope>
    <source>
        <strain evidence="4">MSW7</strain>
    </source>
</reference>
<keyword evidence="1" id="KW-0677">Repeat</keyword>
<dbReference type="Gene3D" id="1.25.40.10">
    <property type="entry name" value="Tetratricopeptide repeat domain"/>
    <property type="match status" value="2"/>
</dbReference>
<evidence type="ECO:0000313" key="5">
    <source>
        <dbReference type="Proteomes" id="UP001139646"/>
    </source>
</evidence>
<protein>
    <submittedName>
        <fullName evidence="4">Tetratricopeptide repeat protein</fullName>
    </submittedName>
</protein>
<dbReference type="InterPro" id="IPR011990">
    <property type="entry name" value="TPR-like_helical_dom_sf"/>
</dbReference>
<dbReference type="InterPro" id="IPR031101">
    <property type="entry name" value="Ctr9"/>
</dbReference>
<proteinExistence type="predicted"/>
<feature type="repeat" description="TPR" evidence="3">
    <location>
        <begin position="201"/>
        <end position="234"/>
    </location>
</feature>
<dbReference type="Pfam" id="PF13174">
    <property type="entry name" value="TPR_6"/>
    <property type="match status" value="1"/>
</dbReference>
<evidence type="ECO:0000256" key="1">
    <source>
        <dbReference type="ARBA" id="ARBA00022737"/>
    </source>
</evidence>
<dbReference type="PANTHER" id="PTHR14027">
    <property type="entry name" value="RNA POLYMERASE-ASSOCIATED PROTEIN CTR9"/>
    <property type="match status" value="1"/>
</dbReference>
<dbReference type="Proteomes" id="UP001139646">
    <property type="component" value="Unassembled WGS sequence"/>
</dbReference>
<organism evidence="4 5">
    <name type="scientific">Colwellia maritima</name>
    <dbReference type="NCBI Taxonomy" id="2912588"/>
    <lineage>
        <taxon>Bacteria</taxon>
        <taxon>Pseudomonadati</taxon>
        <taxon>Pseudomonadota</taxon>
        <taxon>Gammaproteobacteria</taxon>
        <taxon>Alteromonadales</taxon>
        <taxon>Colwelliaceae</taxon>
        <taxon>Colwellia</taxon>
    </lineage>
</organism>
<dbReference type="RefSeq" id="WP_242282781.1">
    <property type="nucleotide sequence ID" value="NZ_JAKKSL010000001.1"/>
</dbReference>
<dbReference type="EMBL" id="JAKKSL010000001">
    <property type="protein sequence ID" value="MCI2282211.1"/>
    <property type="molecule type" value="Genomic_DNA"/>
</dbReference>
<evidence type="ECO:0000256" key="2">
    <source>
        <dbReference type="ARBA" id="ARBA00022803"/>
    </source>
</evidence>
<dbReference type="PROSITE" id="PS50005">
    <property type="entry name" value="TPR"/>
    <property type="match status" value="1"/>
</dbReference>
<gene>
    <name evidence="4" type="ORF">L3081_00840</name>
</gene>
<dbReference type="InterPro" id="IPR019734">
    <property type="entry name" value="TPR_rpt"/>
</dbReference>
<name>A0ABS9WWI3_9GAMM</name>
<dbReference type="SUPFAM" id="SSF48452">
    <property type="entry name" value="TPR-like"/>
    <property type="match status" value="1"/>
</dbReference>
<comment type="caution">
    <text evidence="4">The sequence shown here is derived from an EMBL/GenBank/DDBJ whole genome shotgun (WGS) entry which is preliminary data.</text>
</comment>
<evidence type="ECO:0000256" key="3">
    <source>
        <dbReference type="PROSITE-ProRule" id="PRU00339"/>
    </source>
</evidence>
<accession>A0ABS9WWI3</accession>
<dbReference type="Pfam" id="PF14559">
    <property type="entry name" value="TPR_19"/>
    <property type="match status" value="1"/>
</dbReference>
<dbReference type="Pfam" id="PF13181">
    <property type="entry name" value="TPR_8"/>
    <property type="match status" value="1"/>
</dbReference>
<evidence type="ECO:0000313" key="4">
    <source>
        <dbReference type="EMBL" id="MCI2282211.1"/>
    </source>
</evidence>
<dbReference type="PANTHER" id="PTHR14027:SF2">
    <property type="entry name" value="RNA POLYMERASE-ASSOCIATED PROTEIN CTR9 HOMOLOG"/>
    <property type="match status" value="1"/>
</dbReference>
<dbReference type="SMART" id="SM00028">
    <property type="entry name" value="TPR"/>
    <property type="match status" value="1"/>
</dbReference>
<sequence>MLAAKVEVYLKDYDNAMEHVDTVITANPTNSVIRAYKASLFILKEDLDNAIEEQKIATKNSPDALVFRTNLANLYLKKGDLESAKKEFQVLNKTHKDNIDVMEVEGRIEFLAKNYQKASELLLAVYRQKPVELVLLELLTSLEKTDRALLAINIINTLENSSSNPLPIKVVLKKAELYTLTAPEKAIALYTKLESITNGHYMILNNLAWLYLKQGNHKQALDKANSAIKSAPNEVAIQDTYGVMLLSSGDKSRALEVLAKVYEATPTKASYKVHYAEALLENNDKSKAKELIEGINKLDLDDDALTRLSKITKRL</sequence>
<keyword evidence="2 3" id="KW-0802">TPR repeat</keyword>